<keyword evidence="8" id="KW-0175">Coiled coil</keyword>
<name>A0A0V8JDP5_9BACL</name>
<dbReference type="EMBL" id="LNQN01000001">
    <property type="protein sequence ID" value="KSU85069.1"/>
    <property type="molecule type" value="Genomic_DNA"/>
</dbReference>
<evidence type="ECO:0000256" key="3">
    <source>
        <dbReference type="ARBA" id="ARBA00022448"/>
    </source>
</evidence>
<dbReference type="OrthoDB" id="19020at2"/>
<proteinExistence type="inferred from homology"/>
<evidence type="ECO:0000256" key="7">
    <source>
        <dbReference type="NCBIfam" id="TIGR03825"/>
    </source>
</evidence>
<dbReference type="GO" id="GO:0005829">
    <property type="term" value="C:cytosol"/>
    <property type="evidence" value="ECO:0007669"/>
    <property type="project" value="TreeGrafter"/>
</dbReference>
<evidence type="ECO:0000259" key="9">
    <source>
        <dbReference type="Pfam" id="PF02108"/>
    </source>
</evidence>
<feature type="domain" description="Flagellar assembly protein FliH/Type III secretion system HrpE" evidence="9">
    <location>
        <begin position="134"/>
        <end position="244"/>
    </location>
</feature>
<keyword evidence="11" id="KW-1185">Reference proteome</keyword>
<evidence type="ECO:0000256" key="8">
    <source>
        <dbReference type="SAM" id="Coils"/>
    </source>
</evidence>
<keyword evidence="6" id="KW-1006">Bacterial flagellum protein export</keyword>
<evidence type="ECO:0000256" key="6">
    <source>
        <dbReference type="ARBA" id="ARBA00023225"/>
    </source>
</evidence>
<keyword evidence="5" id="KW-0653">Protein transport</keyword>
<evidence type="ECO:0000313" key="10">
    <source>
        <dbReference type="EMBL" id="KSU85069.1"/>
    </source>
</evidence>
<keyword evidence="3" id="KW-0813">Transport</keyword>
<dbReference type="Pfam" id="PF02108">
    <property type="entry name" value="FliH"/>
    <property type="match status" value="1"/>
</dbReference>
<protein>
    <recommendedName>
        <fullName evidence="7">Flagellar assembly protein FliH</fullName>
    </recommendedName>
</protein>
<dbReference type="GO" id="GO:0015031">
    <property type="term" value="P:protein transport"/>
    <property type="evidence" value="ECO:0007669"/>
    <property type="project" value="UniProtKB-KW"/>
</dbReference>
<gene>
    <name evidence="10" type="ORF">AS030_05980</name>
</gene>
<dbReference type="Proteomes" id="UP000054099">
    <property type="component" value="Unassembled WGS sequence"/>
</dbReference>
<keyword evidence="4" id="KW-1005">Bacterial flagellum biogenesis</keyword>
<evidence type="ECO:0000256" key="4">
    <source>
        <dbReference type="ARBA" id="ARBA00022795"/>
    </source>
</evidence>
<evidence type="ECO:0000256" key="1">
    <source>
        <dbReference type="ARBA" id="ARBA00003041"/>
    </source>
</evidence>
<comment type="caution">
    <text evidence="10">The sequence shown here is derived from an EMBL/GenBank/DDBJ whole genome shotgun (WGS) entry which is preliminary data.</text>
</comment>
<reference evidence="10 11" key="1">
    <citation type="journal article" date="2014" name="Antonie Van Leeuwenhoek">
        <title>Fictibacillus enclensis sp. nov., isolated from marine sediment.</title>
        <authorList>
            <person name="Dastager S.G."/>
            <person name="Mawlankar R."/>
            <person name="Srinivasan K."/>
            <person name="Tang S.K."/>
            <person name="Lee J.C."/>
            <person name="Ramana V.V."/>
            <person name="Shouche Y.S."/>
        </authorList>
    </citation>
    <scope>NUCLEOTIDE SEQUENCE [LARGE SCALE GENOMIC DNA]</scope>
    <source>
        <strain evidence="10 11">NIO-1003</strain>
    </source>
</reference>
<dbReference type="AlphaFoldDB" id="A0A0V8JDP5"/>
<dbReference type="InterPro" id="IPR018035">
    <property type="entry name" value="Flagellar_FliH/T3SS_HrpE"/>
</dbReference>
<dbReference type="InterPro" id="IPR022524">
    <property type="entry name" value="FliH_Bacilli"/>
</dbReference>
<dbReference type="PANTHER" id="PTHR34982">
    <property type="entry name" value="YOP PROTEINS TRANSLOCATION PROTEIN L"/>
    <property type="match status" value="1"/>
</dbReference>
<dbReference type="InterPro" id="IPR051472">
    <property type="entry name" value="T3SS_Stator/FliH"/>
</dbReference>
<dbReference type="NCBIfam" id="TIGR03825">
    <property type="entry name" value="FliH_bacil"/>
    <property type="match status" value="1"/>
</dbReference>
<evidence type="ECO:0000256" key="5">
    <source>
        <dbReference type="ARBA" id="ARBA00022927"/>
    </source>
</evidence>
<dbReference type="PANTHER" id="PTHR34982:SF1">
    <property type="entry name" value="FLAGELLAR ASSEMBLY PROTEIN FLIH"/>
    <property type="match status" value="1"/>
</dbReference>
<organism evidence="10 11">
    <name type="scientific">Fictibacillus enclensis</name>
    <dbReference type="NCBI Taxonomy" id="1017270"/>
    <lineage>
        <taxon>Bacteria</taxon>
        <taxon>Bacillati</taxon>
        <taxon>Bacillota</taxon>
        <taxon>Bacilli</taxon>
        <taxon>Bacillales</taxon>
        <taxon>Fictibacillaceae</taxon>
        <taxon>Fictibacillus</taxon>
    </lineage>
</organism>
<sequence>MISLSRIIKSSLALQEDINRKIEIQRVMPNTGKLDGRSCQPDARSEADALLQEIEREYQEAKQKMEQERLQHEEFLLRSKEEWQQQVIAERENARQTGYQEGFSAGEIEGRTTYENLLTMAKTTVDRSKEDYLRYLESAEPMIIELASKMARKLVGDVLTENPEAWKELVRRLLNEVREHPDVKLYVHPKWYETTQNAKQEIQQVLMHSATLFIYPDFKLNENNCVVEFPFGKIEAGLDSQLNELKKKLIETLGEHHAEHE</sequence>
<feature type="coiled-coil region" evidence="8">
    <location>
        <begin position="44"/>
        <end position="78"/>
    </location>
</feature>
<evidence type="ECO:0000256" key="2">
    <source>
        <dbReference type="ARBA" id="ARBA00006602"/>
    </source>
</evidence>
<comment type="function">
    <text evidence="1">Needed for flagellar regrowth and assembly.</text>
</comment>
<dbReference type="GO" id="GO:0044781">
    <property type="term" value="P:bacterial-type flagellum organization"/>
    <property type="evidence" value="ECO:0007669"/>
    <property type="project" value="UniProtKB-KW"/>
</dbReference>
<accession>A0A0V8JDP5</accession>
<comment type="similarity">
    <text evidence="2">Belongs to the FliH family.</text>
</comment>
<evidence type="ECO:0000313" key="11">
    <source>
        <dbReference type="Proteomes" id="UP000054099"/>
    </source>
</evidence>